<evidence type="ECO:0000256" key="1">
    <source>
        <dbReference type="SAM" id="MobiDB-lite"/>
    </source>
</evidence>
<reference evidence="3" key="3">
    <citation type="submission" date="2015-04" db="UniProtKB">
        <authorList>
            <consortium name="EnsemblPlants"/>
        </authorList>
    </citation>
    <scope>IDENTIFICATION</scope>
    <source>
        <strain evidence="3">cv. Jemalong A17</strain>
    </source>
</reference>
<accession>A0A072U239</accession>
<dbReference type="AlphaFoldDB" id="A0A072U239"/>
<name>A0A072U239_MEDTR</name>
<protein>
    <submittedName>
        <fullName evidence="2 3">Uncharacterized protein</fullName>
    </submittedName>
</protein>
<dbReference type="EMBL" id="CM001223">
    <property type="protein sequence ID" value="KEH23471.1"/>
    <property type="molecule type" value="Genomic_DNA"/>
</dbReference>
<proteinExistence type="predicted"/>
<organism evidence="2 4">
    <name type="scientific">Medicago truncatula</name>
    <name type="common">Barrel medic</name>
    <name type="synonym">Medicago tribuloides</name>
    <dbReference type="NCBI Taxonomy" id="3880"/>
    <lineage>
        <taxon>Eukaryota</taxon>
        <taxon>Viridiplantae</taxon>
        <taxon>Streptophyta</taxon>
        <taxon>Embryophyta</taxon>
        <taxon>Tracheophyta</taxon>
        <taxon>Spermatophyta</taxon>
        <taxon>Magnoliopsida</taxon>
        <taxon>eudicotyledons</taxon>
        <taxon>Gunneridae</taxon>
        <taxon>Pentapetalae</taxon>
        <taxon>rosids</taxon>
        <taxon>fabids</taxon>
        <taxon>Fabales</taxon>
        <taxon>Fabaceae</taxon>
        <taxon>Papilionoideae</taxon>
        <taxon>50 kb inversion clade</taxon>
        <taxon>NPAAA clade</taxon>
        <taxon>Hologalegina</taxon>
        <taxon>IRL clade</taxon>
        <taxon>Trifolieae</taxon>
        <taxon>Medicago</taxon>
    </lineage>
</organism>
<reference evidence="2 4" key="1">
    <citation type="journal article" date="2011" name="Nature">
        <title>The Medicago genome provides insight into the evolution of rhizobial symbioses.</title>
        <authorList>
            <person name="Young N.D."/>
            <person name="Debelle F."/>
            <person name="Oldroyd G.E."/>
            <person name="Geurts R."/>
            <person name="Cannon S.B."/>
            <person name="Udvardi M.K."/>
            <person name="Benedito V.A."/>
            <person name="Mayer K.F."/>
            <person name="Gouzy J."/>
            <person name="Schoof H."/>
            <person name="Van de Peer Y."/>
            <person name="Proost S."/>
            <person name="Cook D.R."/>
            <person name="Meyers B.C."/>
            <person name="Spannagl M."/>
            <person name="Cheung F."/>
            <person name="De Mita S."/>
            <person name="Krishnakumar V."/>
            <person name="Gundlach H."/>
            <person name="Zhou S."/>
            <person name="Mudge J."/>
            <person name="Bharti A.K."/>
            <person name="Murray J.D."/>
            <person name="Naoumkina M.A."/>
            <person name="Rosen B."/>
            <person name="Silverstein K.A."/>
            <person name="Tang H."/>
            <person name="Rombauts S."/>
            <person name="Zhao P.X."/>
            <person name="Zhou P."/>
            <person name="Barbe V."/>
            <person name="Bardou P."/>
            <person name="Bechner M."/>
            <person name="Bellec A."/>
            <person name="Berger A."/>
            <person name="Berges H."/>
            <person name="Bidwell S."/>
            <person name="Bisseling T."/>
            <person name="Choisne N."/>
            <person name="Couloux A."/>
            <person name="Denny R."/>
            <person name="Deshpande S."/>
            <person name="Dai X."/>
            <person name="Doyle J.J."/>
            <person name="Dudez A.M."/>
            <person name="Farmer A.D."/>
            <person name="Fouteau S."/>
            <person name="Franken C."/>
            <person name="Gibelin C."/>
            <person name="Gish J."/>
            <person name="Goldstein S."/>
            <person name="Gonzalez A.J."/>
            <person name="Green P.J."/>
            <person name="Hallab A."/>
            <person name="Hartog M."/>
            <person name="Hua A."/>
            <person name="Humphray S.J."/>
            <person name="Jeong D.H."/>
            <person name="Jing Y."/>
            <person name="Jocker A."/>
            <person name="Kenton S.M."/>
            <person name="Kim D.J."/>
            <person name="Klee K."/>
            <person name="Lai H."/>
            <person name="Lang C."/>
            <person name="Lin S."/>
            <person name="Macmil S.L."/>
            <person name="Magdelenat G."/>
            <person name="Matthews L."/>
            <person name="McCorrison J."/>
            <person name="Monaghan E.L."/>
            <person name="Mun J.H."/>
            <person name="Najar F.Z."/>
            <person name="Nicholson C."/>
            <person name="Noirot C."/>
            <person name="O'Bleness M."/>
            <person name="Paule C.R."/>
            <person name="Poulain J."/>
            <person name="Prion F."/>
            <person name="Qin B."/>
            <person name="Qu C."/>
            <person name="Retzel E.F."/>
            <person name="Riddle C."/>
            <person name="Sallet E."/>
            <person name="Samain S."/>
            <person name="Samson N."/>
            <person name="Sanders I."/>
            <person name="Saurat O."/>
            <person name="Scarpelli C."/>
            <person name="Schiex T."/>
            <person name="Segurens B."/>
            <person name="Severin A.J."/>
            <person name="Sherrier D.J."/>
            <person name="Shi R."/>
            <person name="Sims S."/>
            <person name="Singer S.R."/>
            <person name="Sinharoy S."/>
            <person name="Sterck L."/>
            <person name="Viollet A."/>
            <person name="Wang B.B."/>
            <person name="Wang K."/>
            <person name="Wang M."/>
            <person name="Wang X."/>
            <person name="Warfsmann J."/>
            <person name="Weissenbach J."/>
            <person name="White D.D."/>
            <person name="White J.D."/>
            <person name="Wiley G.B."/>
            <person name="Wincker P."/>
            <person name="Xing Y."/>
            <person name="Yang L."/>
            <person name="Yao Z."/>
            <person name="Ying F."/>
            <person name="Zhai J."/>
            <person name="Zhou L."/>
            <person name="Zuber A."/>
            <person name="Denarie J."/>
            <person name="Dixon R.A."/>
            <person name="May G.D."/>
            <person name="Schwartz D.C."/>
            <person name="Rogers J."/>
            <person name="Quetier F."/>
            <person name="Town C.D."/>
            <person name="Roe B.A."/>
        </authorList>
    </citation>
    <scope>NUCLEOTIDE SEQUENCE [LARGE SCALE GENOMIC DNA]</scope>
    <source>
        <strain evidence="2">A17</strain>
        <strain evidence="3 4">cv. Jemalong A17</strain>
    </source>
</reference>
<reference evidence="2 4" key="2">
    <citation type="journal article" date="2014" name="BMC Genomics">
        <title>An improved genome release (version Mt4.0) for the model legume Medicago truncatula.</title>
        <authorList>
            <person name="Tang H."/>
            <person name="Krishnakumar V."/>
            <person name="Bidwell S."/>
            <person name="Rosen B."/>
            <person name="Chan A."/>
            <person name="Zhou S."/>
            <person name="Gentzbittel L."/>
            <person name="Childs K.L."/>
            <person name="Yandell M."/>
            <person name="Gundlach H."/>
            <person name="Mayer K.F."/>
            <person name="Schwartz D.C."/>
            <person name="Town C.D."/>
        </authorList>
    </citation>
    <scope>GENOME REANNOTATION</scope>
    <source>
        <strain evidence="2">A17</strain>
        <strain evidence="3 4">cv. Jemalong A17</strain>
    </source>
</reference>
<evidence type="ECO:0000313" key="4">
    <source>
        <dbReference type="Proteomes" id="UP000002051"/>
    </source>
</evidence>
<dbReference type="Proteomes" id="UP000002051">
    <property type="component" value="Unassembled WGS sequence"/>
</dbReference>
<evidence type="ECO:0000313" key="2">
    <source>
        <dbReference type="EMBL" id="KEH23471.1"/>
    </source>
</evidence>
<feature type="region of interest" description="Disordered" evidence="1">
    <location>
        <begin position="1"/>
        <end position="26"/>
    </location>
</feature>
<sequence length="57" mass="6704">MSKTRNGEGRILEKKKEAKGRNRGHWDERVMEHYSNKNKTNEFESDVLIEVLSDEAI</sequence>
<evidence type="ECO:0000313" key="3">
    <source>
        <dbReference type="EnsemblPlants" id="KEH23471"/>
    </source>
</evidence>
<keyword evidence="4" id="KW-1185">Reference proteome</keyword>
<dbReference type="HOGENOM" id="CLU_2999530_0_0_1"/>
<gene>
    <name evidence="2" type="ordered locus">MTR_7g083065</name>
</gene>
<dbReference type="EnsemblPlants" id="KEH23471">
    <property type="protein sequence ID" value="KEH23471"/>
    <property type="gene ID" value="MTR_7g083065"/>
</dbReference>